<reference evidence="1" key="2">
    <citation type="journal article" date="2015" name="Data Brief">
        <title>Shoot transcriptome of the giant reed, Arundo donax.</title>
        <authorList>
            <person name="Barrero R.A."/>
            <person name="Guerrero F.D."/>
            <person name="Moolhuijzen P."/>
            <person name="Goolsby J.A."/>
            <person name="Tidwell J."/>
            <person name="Bellgard S.E."/>
            <person name="Bellgard M.I."/>
        </authorList>
    </citation>
    <scope>NUCLEOTIDE SEQUENCE</scope>
    <source>
        <tissue evidence="1">Shoot tissue taken approximately 20 cm above the soil surface</tissue>
    </source>
</reference>
<protein>
    <submittedName>
        <fullName evidence="1">Uncharacterized protein</fullName>
    </submittedName>
</protein>
<sequence>MLIRPGYGYLLAVSYSDLGSLLLQTCNFAGSFYCTNLRSLFRYCVTFMQSNIR</sequence>
<reference evidence="1" key="1">
    <citation type="submission" date="2014-09" db="EMBL/GenBank/DDBJ databases">
        <authorList>
            <person name="Magalhaes I.L.F."/>
            <person name="Oliveira U."/>
            <person name="Santos F.R."/>
            <person name="Vidigal T.H.D.A."/>
            <person name="Brescovit A.D."/>
            <person name="Santos A.J."/>
        </authorList>
    </citation>
    <scope>NUCLEOTIDE SEQUENCE</scope>
    <source>
        <tissue evidence="1">Shoot tissue taken approximately 20 cm above the soil surface</tissue>
    </source>
</reference>
<name>A0A0A9AMM9_ARUDO</name>
<evidence type="ECO:0000313" key="1">
    <source>
        <dbReference type="EMBL" id="JAD52411.1"/>
    </source>
</evidence>
<organism evidence="1">
    <name type="scientific">Arundo donax</name>
    <name type="common">Giant reed</name>
    <name type="synonym">Donax arundinaceus</name>
    <dbReference type="NCBI Taxonomy" id="35708"/>
    <lineage>
        <taxon>Eukaryota</taxon>
        <taxon>Viridiplantae</taxon>
        <taxon>Streptophyta</taxon>
        <taxon>Embryophyta</taxon>
        <taxon>Tracheophyta</taxon>
        <taxon>Spermatophyta</taxon>
        <taxon>Magnoliopsida</taxon>
        <taxon>Liliopsida</taxon>
        <taxon>Poales</taxon>
        <taxon>Poaceae</taxon>
        <taxon>PACMAD clade</taxon>
        <taxon>Arundinoideae</taxon>
        <taxon>Arundineae</taxon>
        <taxon>Arundo</taxon>
    </lineage>
</organism>
<dbReference type="EMBL" id="GBRH01245484">
    <property type="protein sequence ID" value="JAD52411.1"/>
    <property type="molecule type" value="Transcribed_RNA"/>
</dbReference>
<proteinExistence type="predicted"/>
<accession>A0A0A9AMM9</accession>
<dbReference type="AlphaFoldDB" id="A0A0A9AMM9"/>